<gene>
    <name evidence="9" type="ORF">ACFPGP_02315</name>
</gene>
<dbReference type="CDD" id="cd17574">
    <property type="entry name" value="REC_OmpR"/>
    <property type="match status" value="1"/>
</dbReference>
<sequence>MVQPQTALVIEDDADIRQLVTDILTGSGCEVHQAATGRDIEQLLQEHKPDLITLDLGLPDLDGLEVCRRIRELSDAYVIMLTARAEESDRLIGLHVGADDYMSKPFSSRELRARVTALFRRPRHMVGVSSNGAAVGSPTLDAGGGLSISQDRREAKVGEQTLPLTRTEFDFLVLLASRPGQVWDRGSIVKELWQSEFHGSTHLVDVHVANLRRKLDKASPGTVWIHTVRGVGFRLDPPA</sequence>
<dbReference type="SUPFAM" id="SSF46894">
    <property type="entry name" value="C-terminal effector domain of the bipartite response regulators"/>
    <property type="match status" value="1"/>
</dbReference>
<dbReference type="PANTHER" id="PTHR48111:SF4">
    <property type="entry name" value="DNA-BINDING DUAL TRANSCRIPTIONAL REGULATOR OMPR"/>
    <property type="match status" value="1"/>
</dbReference>
<dbReference type="Gene3D" id="3.40.50.2300">
    <property type="match status" value="1"/>
</dbReference>
<comment type="caution">
    <text evidence="9">The sequence shown here is derived from an EMBL/GenBank/DDBJ whole genome shotgun (WGS) entry which is preliminary data.</text>
</comment>
<reference evidence="10" key="1">
    <citation type="journal article" date="2019" name="Int. J. Syst. Evol. Microbiol.">
        <title>The Global Catalogue of Microorganisms (GCM) 10K type strain sequencing project: providing services to taxonomists for standard genome sequencing and annotation.</title>
        <authorList>
            <consortium name="The Broad Institute Genomics Platform"/>
            <consortium name="The Broad Institute Genome Sequencing Center for Infectious Disease"/>
            <person name="Wu L."/>
            <person name="Ma J."/>
        </authorList>
    </citation>
    <scope>NUCLEOTIDE SEQUENCE [LARGE SCALE GENOMIC DNA]</scope>
    <source>
        <strain evidence="10">DFY41</strain>
    </source>
</reference>
<dbReference type="InterPro" id="IPR036388">
    <property type="entry name" value="WH-like_DNA-bd_sf"/>
</dbReference>
<dbReference type="Pfam" id="PF00072">
    <property type="entry name" value="Response_reg"/>
    <property type="match status" value="1"/>
</dbReference>
<evidence type="ECO:0000256" key="6">
    <source>
        <dbReference type="PROSITE-ProRule" id="PRU01091"/>
    </source>
</evidence>
<feature type="modified residue" description="4-aspartylphosphate" evidence="5">
    <location>
        <position position="55"/>
    </location>
</feature>
<feature type="domain" description="Response regulatory" evidence="7">
    <location>
        <begin position="6"/>
        <end position="119"/>
    </location>
</feature>
<keyword evidence="4" id="KW-0804">Transcription</keyword>
<protein>
    <submittedName>
        <fullName evidence="9">Response regulator transcription factor</fullName>
    </submittedName>
</protein>
<evidence type="ECO:0000256" key="4">
    <source>
        <dbReference type="ARBA" id="ARBA00023163"/>
    </source>
</evidence>
<evidence type="ECO:0000256" key="1">
    <source>
        <dbReference type="ARBA" id="ARBA00022553"/>
    </source>
</evidence>
<dbReference type="CDD" id="cd00383">
    <property type="entry name" value="trans_reg_C"/>
    <property type="match status" value="1"/>
</dbReference>
<dbReference type="SMART" id="SM00862">
    <property type="entry name" value="Trans_reg_C"/>
    <property type="match status" value="1"/>
</dbReference>
<accession>A0ABW0BE06</accession>
<dbReference type="SMART" id="SM00448">
    <property type="entry name" value="REC"/>
    <property type="match status" value="1"/>
</dbReference>
<evidence type="ECO:0000256" key="2">
    <source>
        <dbReference type="ARBA" id="ARBA00023015"/>
    </source>
</evidence>
<dbReference type="PROSITE" id="PS51755">
    <property type="entry name" value="OMPR_PHOB"/>
    <property type="match status" value="1"/>
</dbReference>
<evidence type="ECO:0000313" key="9">
    <source>
        <dbReference type="EMBL" id="MFC5175489.1"/>
    </source>
</evidence>
<keyword evidence="3 6" id="KW-0238">DNA-binding</keyword>
<dbReference type="EMBL" id="JBHSKD010000002">
    <property type="protein sequence ID" value="MFC5175489.1"/>
    <property type="molecule type" value="Genomic_DNA"/>
</dbReference>
<keyword evidence="1 5" id="KW-0597">Phosphoprotein</keyword>
<organism evidence="9 10">
    <name type="scientific">Nocardioides taihuensis</name>
    <dbReference type="NCBI Taxonomy" id="1835606"/>
    <lineage>
        <taxon>Bacteria</taxon>
        <taxon>Bacillati</taxon>
        <taxon>Actinomycetota</taxon>
        <taxon>Actinomycetes</taxon>
        <taxon>Propionibacteriales</taxon>
        <taxon>Nocardioidaceae</taxon>
        <taxon>Nocardioides</taxon>
    </lineage>
</organism>
<keyword evidence="10" id="KW-1185">Reference proteome</keyword>
<dbReference type="InterPro" id="IPR016032">
    <property type="entry name" value="Sig_transdc_resp-reg_C-effctor"/>
</dbReference>
<dbReference type="RefSeq" id="WP_378586320.1">
    <property type="nucleotide sequence ID" value="NZ_JBHSKD010000002.1"/>
</dbReference>
<proteinExistence type="predicted"/>
<feature type="domain" description="OmpR/PhoB-type" evidence="8">
    <location>
        <begin position="137"/>
        <end position="237"/>
    </location>
</feature>
<evidence type="ECO:0000313" key="10">
    <source>
        <dbReference type="Proteomes" id="UP001596087"/>
    </source>
</evidence>
<dbReference type="Proteomes" id="UP001596087">
    <property type="component" value="Unassembled WGS sequence"/>
</dbReference>
<dbReference type="Gene3D" id="1.10.10.10">
    <property type="entry name" value="Winged helix-like DNA-binding domain superfamily/Winged helix DNA-binding domain"/>
    <property type="match status" value="1"/>
</dbReference>
<evidence type="ECO:0000259" key="7">
    <source>
        <dbReference type="PROSITE" id="PS50110"/>
    </source>
</evidence>
<dbReference type="InterPro" id="IPR001789">
    <property type="entry name" value="Sig_transdc_resp-reg_receiver"/>
</dbReference>
<dbReference type="Gene3D" id="6.10.250.690">
    <property type="match status" value="1"/>
</dbReference>
<dbReference type="InterPro" id="IPR001867">
    <property type="entry name" value="OmpR/PhoB-type_DNA-bd"/>
</dbReference>
<dbReference type="SUPFAM" id="SSF52172">
    <property type="entry name" value="CheY-like"/>
    <property type="match status" value="1"/>
</dbReference>
<evidence type="ECO:0000259" key="8">
    <source>
        <dbReference type="PROSITE" id="PS51755"/>
    </source>
</evidence>
<dbReference type="InterPro" id="IPR011006">
    <property type="entry name" value="CheY-like_superfamily"/>
</dbReference>
<dbReference type="InterPro" id="IPR039420">
    <property type="entry name" value="WalR-like"/>
</dbReference>
<name>A0ABW0BE06_9ACTN</name>
<keyword evidence="2" id="KW-0805">Transcription regulation</keyword>
<feature type="DNA-binding region" description="OmpR/PhoB-type" evidence="6">
    <location>
        <begin position="137"/>
        <end position="237"/>
    </location>
</feature>
<dbReference type="PROSITE" id="PS50110">
    <property type="entry name" value="RESPONSE_REGULATORY"/>
    <property type="match status" value="1"/>
</dbReference>
<dbReference type="Pfam" id="PF00486">
    <property type="entry name" value="Trans_reg_C"/>
    <property type="match status" value="1"/>
</dbReference>
<dbReference type="PANTHER" id="PTHR48111">
    <property type="entry name" value="REGULATOR OF RPOS"/>
    <property type="match status" value="1"/>
</dbReference>
<evidence type="ECO:0000256" key="5">
    <source>
        <dbReference type="PROSITE-ProRule" id="PRU00169"/>
    </source>
</evidence>
<evidence type="ECO:0000256" key="3">
    <source>
        <dbReference type="ARBA" id="ARBA00023125"/>
    </source>
</evidence>